<reference evidence="6" key="1">
    <citation type="submission" date="2022-02" db="EMBL/GenBank/DDBJ databases">
        <authorList>
            <person name="Henning P.M."/>
            <person name="McCubbin A.G."/>
            <person name="Shore J.S."/>
        </authorList>
    </citation>
    <scope>NUCLEOTIDE SEQUENCE</scope>
    <source>
        <strain evidence="6">F60SS</strain>
        <tissue evidence="6">Leaves</tissue>
    </source>
</reference>
<evidence type="ECO:0000313" key="6">
    <source>
        <dbReference type="EMBL" id="KAJ4837921.1"/>
    </source>
</evidence>
<keyword evidence="3" id="KW-0223">Dioxygenase</keyword>
<dbReference type="AlphaFoldDB" id="A0A9Q0FX36"/>
<organism evidence="6 7">
    <name type="scientific">Turnera subulata</name>
    <dbReference type="NCBI Taxonomy" id="218843"/>
    <lineage>
        <taxon>Eukaryota</taxon>
        <taxon>Viridiplantae</taxon>
        <taxon>Streptophyta</taxon>
        <taxon>Embryophyta</taxon>
        <taxon>Tracheophyta</taxon>
        <taxon>Spermatophyta</taxon>
        <taxon>Magnoliopsida</taxon>
        <taxon>eudicotyledons</taxon>
        <taxon>Gunneridae</taxon>
        <taxon>Pentapetalae</taxon>
        <taxon>rosids</taxon>
        <taxon>fabids</taxon>
        <taxon>Malpighiales</taxon>
        <taxon>Passifloraceae</taxon>
        <taxon>Turnera</taxon>
    </lineage>
</organism>
<dbReference type="InterPro" id="IPR004294">
    <property type="entry name" value="Carotenoid_Oase"/>
</dbReference>
<dbReference type="GO" id="GO:0010436">
    <property type="term" value="F:carotenoid dioxygenase activity"/>
    <property type="evidence" value="ECO:0007669"/>
    <property type="project" value="TreeGrafter"/>
</dbReference>
<dbReference type="Pfam" id="PF03055">
    <property type="entry name" value="RPE65"/>
    <property type="match status" value="2"/>
</dbReference>
<feature type="non-terminal residue" evidence="6">
    <location>
        <position position="1021"/>
    </location>
</feature>
<gene>
    <name evidence="6" type="ORF">Tsubulata_046497</name>
</gene>
<reference evidence="6" key="2">
    <citation type="journal article" date="2023" name="Plants (Basel)">
        <title>Annotation of the Turnera subulata (Passifloraceae) Draft Genome Reveals the S-Locus Evolved after the Divergence of Turneroideae from Passifloroideae in a Stepwise Manner.</title>
        <authorList>
            <person name="Henning P.M."/>
            <person name="Roalson E.H."/>
            <person name="Mir W."/>
            <person name="McCubbin A.G."/>
            <person name="Shore J.S."/>
        </authorList>
    </citation>
    <scope>NUCLEOTIDE SEQUENCE</scope>
    <source>
        <strain evidence="6">F60SS</strain>
    </source>
</reference>
<sequence length="1021" mass="116095">TKELEPKMASTSQSGFRVNCSLERPSVLHNSDQFRNSLSIPNYKPLLKELKQLSLQVDVPKAVKNASTKLLDAFVDNFFQFSDQPMLPSQSNFAPVDELKEAILVQNIEGKIPDDFPEGLRFGKVHKHISNTNVFEHSGKLYSIAENHMPQEIDIFTLETLGNWDINGAWKRPFTSHPKKAPGTGELVVMGMDATKPFMEFGVDLKFDRCTLCHDMGITERYNIIMDFPLTIGLHRLIQGGPLIKFDKEEYSRIGVMPRYGDSNSVRWFDVEPNCTFHVFNCFEDGDEVVVRGCRSLESIISASGNLDLDKHEWVSGWLRPKGYSGGDNNKFSADDDSLVCRSYEWRLNMQTGDVIERYLTTEEFPMEFPMIHPNFTGLRNKYGYTQIVDIKASTVSGMPKFGTLAKLYFDEPADTREDKQFERLVKVEYHKFEENTFCTGSTFVPKEDGQEEDDGWIITFVHNEDTNTSKVYIIDTKNFSSEPVAKITLPCRVPYDRVPQIIKNTSLELLDAFVDSVFQFVDQPLLPSQSNFAPVEELKEAVLVTSIEGEIPDDFPEGVYIRNGSNPLYGGLKSTVSMFGKSSHIWVEGEGMLHALYFGKASDGSWRVLYNNRYVETDTFKLERQRKKPSFLPAIEGNSPAILSAYLLNLLRFGKVNKYISNTNVVEHSGKFYSTAENHIPQEIDIFTLKTLANWDLNGAWNRPFTSHPKKAPGTGELVIMGDLVHKVDLKLNRCTLCHDLGVTWRYNVIMDFPLTIDVSRLLKGGPLIKYNEEDYARIGIMPRYGDAESVKWFDVIVRGCRALDSIIPGPDFGLNKFEWFSKRLTHMEEGDDVKHEGEDGLLFTRCYEWRLNMKSGQVKERYLTGTDFSMDFPMINGDYSGTKNKFGYTQIVDCDASSKSGIVKYGGLAKLHFEGPDSHRNSHSAEVLTKVEYHKFEKNTFCSGAAFVPKPGKTVEEDDGWIITFLHNEDTFKSKAYITDTKNFTNEPVAKITLPHRVPYGFHGAFMPMSLQTWFTHLV</sequence>
<comment type="caution">
    <text evidence="6">The sequence shown here is derived from an EMBL/GenBank/DDBJ whole genome shotgun (WGS) entry which is preliminary data.</text>
</comment>
<keyword evidence="7" id="KW-1185">Reference proteome</keyword>
<feature type="binding site" evidence="5">
    <location>
        <position position="177"/>
    </location>
    <ligand>
        <name>Fe cation</name>
        <dbReference type="ChEBI" id="CHEBI:24875"/>
        <note>catalytic</note>
    </ligand>
</feature>
<comment type="cofactor">
    <cofactor evidence="5">
        <name>Fe(2+)</name>
        <dbReference type="ChEBI" id="CHEBI:29033"/>
    </cofactor>
    <text evidence="5">Binds 1 Fe(2+) ion per subunit.</text>
</comment>
<evidence type="ECO:0000256" key="4">
    <source>
        <dbReference type="ARBA" id="ARBA00023004"/>
    </source>
</evidence>
<keyword evidence="3" id="KW-0560">Oxidoreductase</keyword>
<dbReference type="Proteomes" id="UP001141552">
    <property type="component" value="Unassembled WGS sequence"/>
</dbReference>
<evidence type="ECO:0000256" key="5">
    <source>
        <dbReference type="PIRSR" id="PIRSR604294-1"/>
    </source>
</evidence>
<evidence type="ECO:0000256" key="3">
    <source>
        <dbReference type="ARBA" id="ARBA00022964"/>
    </source>
</evidence>
<name>A0A9Q0FX36_9ROSI</name>
<dbReference type="EMBL" id="JAKUCV010003702">
    <property type="protein sequence ID" value="KAJ4837921.1"/>
    <property type="molecule type" value="Genomic_DNA"/>
</dbReference>
<evidence type="ECO:0000313" key="7">
    <source>
        <dbReference type="Proteomes" id="UP001141552"/>
    </source>
</evidence>
<evidence type="ECO:0000256" key="1">
    <source>
        <dbReference type="ARBA" id="ARBA00006787"/>
    </source>
</evidence>
<dbReference type="OrthoDB" id="1069523at2759"/>
<proteinExistence type="inferred from homology"/>
<accession>A0A9Q0FX36</accession>
<evidence type="ECO:0000256" key="2">
    <source>
        <dbReference type="ARBA" id="ARBA00022723"/>
    </source>
</evidence>
<dbReference type="GO" id="GO:0016121">
    <property type="term" value="P:carotene catabolic process"/>
    <property type="evidence" value="ECO:0007669"/>
    <property type="project" value="TreeGrafter"/>
</dbReference>
<keyword evidence="2 5" id="KW-0479">Metal-binding</keyword>
<dbReference type="PANTHER" id="PTHR10543:SF142">
    <property type="entry name" value="OS06G0162550 PROTEIN"/>
    <property type="match status" value="1"/>
</dbReference>
<keyword evidence="4 5" id="KW-0408">Iron</keyword>
<dbReference type="PANTHER" id="PTHR10543">
    <property type="entry name" value="BETA-CAROTENE DIOXYGENASE"/>
    <property type="match status" value="1"/>
</dbReference>
<evidence type="ECO:0008006" key="8">
    <source>
        <dbReference type="Google" id="ProtNLM"/>
    </source>
</evidence>
<feature type="binding site" evidence="5">
    <location>
        <position position="278"/>
    </location>
    <ligand>
        <name>Fe cation</name>
        <dbReference type="ChEBI" id="CHEBI:24875"/>
        <note>catalytic</note>
    </ligand>
</feature>
<comment type="similarity">
    <text evidence="1">Belongs to the carotenoid oxygenase family.</text>
</comment>
<protein>
    <recommendedName>
        <fullName evidence="8">9-cis-epoxycarotenoid dioxygenase</fullName>
    </recommendedName>
</protein>
<dbReference type="GO" id="GO:0046872">
    <property type="term" value="F:metal ion binding"/>
    <property type="evidence" value="ECO:0007669"/>
    <property type="project" value="UniProtKB-KW"/>
</dbReference>
<feature type="binding site" evidence="5">
    <location>
        <position position="214"/>
    </location>
    <ligand>
        <name>Fe cation</name>
        <dbReference type="ChEBI" id="CHEBI:24875"/>
        <note>catalytic</note>
    </ligand>
</feature>
<dbReference type="GO" id="GO:0009570">
    <property type="term" value="C:chloroplast stroma"/>
    <property type="evidence" value="ECO:0007669"/>
    <property type="project" value="TreeGrafter"/>
</dbReference>